<dbReference type="Proteomes" id="UP000685013">
    <property type="component" value="Chromosome 10"/>
</dbReference>
<protein>
    <submittedName>
        <fullName evidence="2">Uncharacterized protein</fullName>
    </submittedName>
</protein>
<feature type="non-terminal residue" evidence="2">
    <location>
        <position position="1"/>
    </location>
</feature>
<dbReference type="AlphaFoldDB" id="A0AAV6N4A1"/>
<evidence type="ECO:0000256" key="1">
    <source>
        <dbReference type="SAM" id="MobiDB-lite"/>
    </source>
</evidence>
<dbReference type="EMBL" id="JAGKQH010000010">
    <property type="protein sequence ID" value="KAG6590135.1"/>
    <property type="molecule type" value="Genomic_DNA"/>
</dbReference>
<proteinExistence type="predicted"/>
<reference evidence="2 3" key="1">
    <citation type="journal article" date="2021" name="Hortic Res">
        <title>The domestication of Cucurbita argyrosperma as revealed by the genome of its wild relative.</title>
        <authorList>
            <person name="Barrera-Redondo J."/>
            <person name="Sanchez-de la Vega G."/>
            <person name="Aguirre-Liguori J.A."/>
            <person name="Castellanos-Morales G."/>
            <person name="Gutierrez-Guerrero Y.T."/>
            <person name="Aguirre-Dugua X."/>
            <person name="Aguirre-Planter E."/>
            <person name="Tenaillon M.I."/>
            <person name="Lira-Saade R."/>
            <person name="Eguiarte L.E."/>
        </authorList>
    </citation>
    <scope>NUCLEOTIDE SEQUENCE [LARGE SCALE GENOMIC DNA]</scope>
    <source>
        <strain evidence="2">JBR-2021</strain>
    </source>
</reference>
<keyword evidence="3" id="KW-1185">Reference proteome</keyword>
<comment type="caution">
    <text evidence="2">The sequence shown here is derived from an EMBL/GenBank/DDBJ whole genome shotgun (WGS) entry which is preliminary data.</text>
</comment>
<feature type="compositionally biased region" description="Basic and acidic residues" evidence="1">
    <location>
        <begin position="33"/>
        <end position="43"/>
    </location>
</feature>
<organism evidence="2 3">
    <name type="scientific">Cucurbita argyrosperma subsp. sororia</name>
    <dbReference type="NCBI Taxonomy" id="37648"/>
    <lineage>
        <taxon>Eukaryota</taxon>
        <taxon>Viridiplantae</taxon>
        <taxon>Streptophyta</taxon>
        <taxon>Embryophyta</taxon>
        <taxon>Tracheophyta</taxon>
        <taxon>Spermatophyta</taxon>
        <taxon>Magnoliopsida</taxon>
        <taxon>eudicotyledons</taxon>
        <taxon>Gunneridae</taxon>
        <taxon>Pentapetalae</taxon>
        <taxon>rosids</taxon>
        <taxon>fabids</taxon>
        <taxon>Cucurbitales</taxon>
        <taxon>Cucurbitaceae</taxon>
        <taxon>Cucurbiteae</taxon>
        <taxon>Cucurbita</taxon>
    </lineage>
</organism>
<feature type="region of interest" description="Disordered" evidence="1">
    <location>
        <begin position="19"/>
        <end position="51"/>
    </location>
</feature>
<sequence>MVDFTAVAELLSQSDYEINLQSQSERGGRRKKKEELNRPRNGADHGSLQDSDLWNSVGALGESACRCSCSVSLPLHLFLSVFSSFRLAGAWLAGEELWEILTQLGREAVV</sequence>
<gene>
    <name evidence="2" type="ORF">SDJN03_15558</name>
</gene>
<evidence type="ECO:0000313" key="3">
    <source>
        <dbReference type="Proteomes" id="UP000685013"/>
    </source>
</evidence>
<accession>A0AAV6N4A1</accession>
<name>A0AAV6N4A1_9ROSI</name>
<evidence type="ECO:0000313" key="2">
    <source>
        <dbReference type="EMBL" id="KAG6590135.1"/>
    </source>
</evidence>